<keyword evidence="1" id="KW-0472">Membrane</keyword>
<evidence type="ECO:0000313" key="2">
    <source>
        <dbReference type="EMBL" id="MYD89693.1"/>
    </source>
</evidence>
<dbReference type="EMBL" id="VXPY01000032">
    <property type="protein sequence ID" value="MYD89693.1"/>
    <property type="molecule type" value="Genomic_DNA"/>
</dbReference>
<evidence type="ECO:0000256" key="1">
    <source>
        <dbReference type="SAM" id="Phobius"/>
    </source>
</evidence>
<dbReference type="AlphaFoldDB" id="A0A6B1DSN8"/>
<proteinExistence type="predicted"/>
<protein>
    <submittedName>
        <fullName evidence="2">Uncharacterized protein</fullName>
    </submittedName>
</protein>
<organism evidence="2">
    <name type="scientific">Caldilineaceae bacterium SB0662_bin_9</name>
    <dbReference type="NCBI Taxonomy" id="2605258"/>
    <lineage>
        <taxon>Bacteria</taxon>
        <taxon>Bacillati</taxon>
        <taxon>Chloroflexota</taxon>
        <taxon>Caldilineae</taxon>
        <taxon>Caldilineales</taxon>
        <taxon>Caldilineaceae</taxon>
    </lineage>
</organism>
<sequence length="143" mass="15203">MRKAGGIIAVIAGLLAMGTTFLKTMGDIIDLAWTPGYRQSPDPDFIGFNFANGFLFSCLAIVLGAILIGIGGRPARRGHPFPVLVLLAVGRRIPGLLLIAVAVQELYYNELGGFILLFLMLAAIGGFVSILPDFGAARQKDEV</sequence>
<feature type="transmembrane region" description="Helical" evidence="1">
    <location>
        <begin position="114"/>
        <end position="131"/>
    </location>
</feature>
<feature type="transmembrane region" description="Helical" evidence="1">
    <location>
        <begin position="81"/>
        <end position="102"/>
    </location>
</feature>
<accession>A0A6B1DSN8</accession>
<gene>
    <name evidence="2" type="ORF">F4Y08_05050</name>
</gene>
<feature type="transmembrane region" description="Helical" evidence="1">
    <location>
        <begin position="46"/>
        <end position="69"/>
    </location>
</feature>
<reference evidence="2" key="1">
    <citation type="submission" date="2019-09" db="EMBL/GenBank/DDBJ databases">
        <title>Characterisation of the sponge microbiome using genome-centric metagenomics.</title>
        <authorList>
            <person name="Engelberts J.P."/>
            <person name="Robbins S.J."/>
            <person name="De Goeij J.M."/>
            <person name="Aranda M."/>
            <person name="Bell S.C."/>
            <person name="Webster N.S."/>
        </authorList>
    </citation>
    <scope>NUCLEOTIDE SEQUENCE</scope>
    <source>
        <strain evidence="2">SB0662_bin_9</strain>
    </source>
</reference>
<keyword evidence="1" id="KW-0812">Transmembrane</keyword>
<comment type="caution">
    <text evidence="2">The sequence shown here is derived from an EMBL/GenBank/DDBJ whole genome shotgun (WGS) entry which is preliminary data.</text>
</comment>
<keyword evidence="1" id="KW-1133">Transmembrane helix</keyword>
<name>A0A6B1DSN8_9CHLR</name>